<dbReference type="KEGG" id="tng:GSTEN00031144G001"/>
<name>Q4RPE9_TETNG</name>
<dbReference type="OrthoDB" id="757982at2759"/>
<accession>Q4RPE9</accession>
<dbReference type="EMBL" id="CAAE01015008">
    <property type="protein sequence ID" value="CAG09733.1"/>
    <property type="molecule type" value="Genomic_DNA"/>
</dbReference>
<organism evidence="2">
    <name type="scientific">Tetraodon nigroviridis</name>
    <name type="common">Spotted green pufferfish</name>
    <name type="synonym">Chelonodon nigroviridis</name>
    <dbReference type="NCBI Taxonomy" id="99883"/>
    <lineage>
        <taxon>Eukaryota</taxon>
        <taxon>Metazoa</taxon>
        <taxon>Chordata</taxon>
        <taxon>Craniata</taxon>
        <taxon>Vertebrata</taxon>
        <taxon>Euteleostomi</taxon>
        <taxon>Actinopterygii</taxon>
        <taxon>Neopterygii</taxon>
        <taxon>Teleostei</taxon>
        <taxon>Neoteleostei</taxon>
        <taxon>Acanthomorphata</taxon>
        <taxon>Eupercaria</taxon>
        <taxon>Tetraodontiformes</taxon>
        <taxon>Tetradontoidea</taxon>
        <taxon>Tetraodontidae</taxon>
        <taxon>Tetraodon</taxon>
    </lineage>
</organism>
<protein>
    <submittedName>
        <fullName evidence="2">(spotted green pufferfish) hypothetical protein</fullName>
    </submittedName>
</protein>
<feature type="compositionally biased region" description="Basic and acidic residues" evidence="1">
    <location>
        <begin position="59"/>
        <end position="68"/>
    </location>
</feature>
<reference evidence="2" key="1">
    <citation type="journal article" date="2004" name="Nature">
        <title>Genome duplication in the teleost fish Tetraodon nigroviridis reveals the early vertebrate proto-karyotype.</title>
        <authorList>
            <person name="Jaillon O."/>
            <person name="Aury J.-M."/>
            <person name="Brunet F."/>
            <person name="Petit J.-L."/>
            <person name="Stange-Thomann N."/>
            <person name="Mauceli E."/>
            <person name="Bouneau L."/>
            <person name="Fischer C."/>
            <person name="Ozouf-Costaz C."/>
            <person name="Bernot A."/>
            <person name="Nicaud S."/>
            <person name="Jaffe D."/>
            <person name="Fisher S."/>
            <person name="Lutfalla G."/>
            <person name="Dossat C."/>
            <person name="Segurens B."/>
            <person name="Dasilva C."/>
            <person name="Salanoubat M."/>
            <person name="Levy M."/>
            <person name="Boudet N."/>
            <person name="Castellano S."/>
            <person name="Anthouard V."/>
            <person name="Jubin C."/>
            <person name="Castelli V."/>
            <person name="Katinka M."/>
            <person name="Vacherie B."/>
            <person name="Biemont C."/>
            <person name="Skalli Z."/>
            <person name="Cattolico L."/>
            <person name="Poulain J."/>
            <person name="De Berardinis V."/>
            <person name="Cruaud C."/>
            <person name="Duprat S."/>
            <person name="Brottier P."/>
            <person name="Coutanceau J.-P."/>
            <person name="Gouzy J."/>
            <person name="Parra G."/>
            <person name="Lardier G."/>
            <person name="Chapple C."/>
            <person name="McKernan K.J."/>
            <person name="McEwan P."/>
            <person name="Bosak S."/>
            <person name="Kellis M."/>
            <person name="Volff J.-N."/>
            <person name="Guigo R."/>
            <person name="Zody M.C."/>
            <person name="Mesirov J."/>
            <person name="Lindblad-Toh K."/>
            <person name="Birren B."/>
            <person name="Nusbaum C."/>
            <person name="Kahn D."/>
            <person name="Robinson-Rechavi M."/>
            <person name="Laudet V."/>
            <person name="Schachter V."/>
            <person name="Quetier F."/>
            <person name="Saurin W."/>
            <person name="Scarpelli C."/>
            <person name="Wincker P."/>
            <person name="Lander E.S."/>
            <person name="Weissenbach J."/>
            <person name="Roest Crollius H."/>
        </authorList>
    </citation>
    <scope>NUCLEOTIDE SEQUENCE [LARGE SCALE GENOMIC DNA]</scope>
</reference>
<evidence type="ECO:0000313" key="2">
    <source>
        <dbReference type="EMBL" id="CAG09733.1"/>
    </source>
</evidence>
<feature type="region of interest" description="Disordered" evidence="1">
    <location>
        <begin position="44"/>
        <end position="79"/>
    </location>
</feature>
<feature type="region of interest" description="Disordered" evidence="1">
    <location>
        <begin position="1"/>
        <end position="25"/>
    </location>
</feature>
<comment type="caution">
    <text evidence="2">The sequence shown here is derived from an EMBL/GenBank/DDBJ whole genome shotgun (WGS) entry which is preliminary data.</text>
</comment>
<dbReference type="AlphaFoldDB" id="Q4RPE9"/>
<sequence length="132" mass="14192">MTTEKKPKDAPANPSSREIGCQTDVAESSSSSCSLAQASEEAAGFGQSALGPSVGDQPEPSRSKRKTESPSWIWSSDGDSRSLQECLRLIRNNVVVLLRALLPQLDLTGISMDTSDVDSILQQIIEVNQMKV</sequence>
<reference evidence="2" key="2">
    <citation type="submission" date="2004-02" db="EMBL/GenBank/DDBJ databases">
        <authorList>
            <consortium name="Genoscope"/>
            <consortium name="Whitehead Institute Centre for Genome Research"/>
        </authorList>
    </citation>
    <scope>NUCLEOTIDE SEQUENCE</scope>
</reference>
<proteinExistence type="predicted"/>
<evidence type="ECO:0000256" key="1">
    <source>
        <dbReference type="SAM" id="MobiDB-lite"/>
    </source>
</evidence>
<gene>
    <name evidence="2" type="ORF">GSTENG00031144001</name>
</gene>